<sequence length="317" mass="33133">MTLPAMIDRTSSGAVADAAPANWVDTTAPASWRPFLRLARADRPIGAWLLFWPCAWSVGLAAAAAGWSASNLLHLALFAVGSVAMRGAGCTYNDLVDRDIDAKVARTRSRPLPSGQVTAKGAALFLAAQLLVGLLVLVALPPFAILVGVCSVLPVALYPFMKRITWWPQAMLGVCFGWGALMGWAAAFESLGAAPLLLHGAAFVWIIGYDTIYAHQDKEDDALVGVGSTALLFGDRTRPILAGLYAGAVALLALAVHAAGGGAVAYLGVAAFAAHCGWQVKALDIADPTLCLKLFKSNRDAGALIFLGLLVDALLRT</sequence>
<comment type="pathway">
    <text evidence="11">Cofactor biosynthesis; ubiquinone biosynthesis.</text>
</comment>
<evidence type="ECO:0000256" key="8">
    <source>
        <dbReference type="ARBA" id="ARBA00022692"/>
    </source>
</evidence>
<comment type="cofactor">
    <cofactor evidence="1 11">
        <name>Mg(2+)</name>
        <dbReference type="ChEBI" id="CHEBI:18420"/>
    </cofactor>
</comment>
<dbReference type="Gene3D" id="1.10.357.140">
    <property type="entry name" value="UbiA prenyltransferase"/>
    <property type="match status" value="1"/>
</dbReference>
<evidence type="ECO:0000256" key="4">
    <source>
        <dbReference type="ARBA" id="ARBA00022475"/>
    </source>
</evidence>
<keyword evidence="4 11" id="KW-1003">Cell membrane</keyword>
<evidence type="ECO:0000256" key="6">
    <source>
        <dbReference type="ARBA" id="ARBA00022679"/>
    </source>
</evidence>
<evidence type="ECO:0000313" key="14">
    <source>
        <dbReference type="Proteomes" id="UP001143400"/>
    </source>
</evidence>
<dbReference type="HAMAP" id="MF_01635">
    <property type="entry name" value="UbiA"/>
    <property type="match status" value="1"/>
</dbReference>
<dbReference type="EMBL" id="BSFF01000002">
    <property type="protein sequence ID" value="GLK56098.1"/>
    <property type="molecule type" value="Genomic_DNA"/>
</dbReference>
<reference evidence="13" key="2">
    <citation type="submission" date="2023-01" db="EMBL/GenBank/DDBJ databases">
        <authorList>
            <person name="Sun Q."/>
            <person name="Evtushenko L."/>
        </authorList>
    </citation>
    <scope>NUCLEOTIDE SEQUENCE</scope>
    <source>
        <strain evidence="13">VKM B-1606</strain>
    </source>
</reference>
<feature type="transmembrane region" description="Helical" evidence="11">
    <location>
        <begin position="240"/>
        <end position="273"/>
    </location>
</feature>
<evidence type="ECO:0000313" key="13">
    <source>
        <dbReference type="EMBL" id="GLK56098.1"/>
    </source>
</evidence>
<keyword evidence="6 11" id="KW-0808">Transferase</keyword>
<reference evidence="13" key="1">
    <citation type="journal article" date="2014" name="Int. J. Syst. Evol. Microbiol.">
        <title>Complete genome sequence of Corynebacterium casei LMG S-19264T (=DSM 44701T), isolated from a smear-ripened cheese.</title>
        <authorList>
            <consortium name="US DOE Joint Genome Institute (JGI-PGF)"/>
            <person name="Walter F."/>
            <person name="Albersmeier A."/>
            <person name="Kalinowski J."/>
            <person name="Ruckert C."/>
        </authorList>
    </citation>
    <scope>NUCLEOTIDE SEQUENCE</scope>
    <source>
        <strain evidence="13">VKM B-1606</strain>
    </source>
</reference>
<evidence type="ECO:0000256" key="11">
    <source>
        <dbReference type="HAMAP-Rule" id="MF_01635"/>
    </source>
</evidence>
<comment type="caution">
    <text evidence="11">Lacks conserved residue(s) required for the propagation of feature annotation.</text>
</comment>
<dbReference type="InterPro" id="IPR006370">
    <property type="entry name" value="HB_polyprenyltransferase-like"/>
</dbReference>
<dbReference type="InterPro" id="IPR000537">
    <property type="entry name" value="UbiA_prenyltransferase"/>
</dbReference>
<dbReference type="PANTHER" id="PTHR11048">
    <property type="entry name" value="PRENYLTRANSFERASES"/>
    <property type="match status" value="1"/>
</dbReference>
<name>A0A9W6MSA7_9HYPH</name>
<evidence type="ECO:0000256" key="9">
    <source>
        <dbReference type="ARBA" id="ARBA00022989"/>
    </source>
</evidence>
<comment type="similarity">
    <text evidence="3 11">Belongs to the UbiA prenyltransferase family.</text>
</comment>
<evidence type="ECO:0000256" key="2">
    <source>
        <dbReference type="ARBA" id="ARBA00004141"/>
    </source>
</evidence>
<keyword evidence="5 11" id="KW-0997">Cell inner membrane</keyword>
<dbReference type="PROSITE" id="PS00943">
    <property type="entry name" value="UBIA"/>
    <property type="match status" value="1"/>
</dbReference>
<dbReference type="Gene3D" id="1.20.120.1780">
    <property type="entry name" value="UbiA prenyltransferase"/>
    <property type="match status" value="1"/>
</dbReference>
<dbReference type="CDD" id="cd13959">
    <property type="entry name" value="PT_UbiA_COQ2"/>
    <property type="match status" value="1"/>
</dbReference>
<keyword evidence="9 11" id="KW-1133">Transmembrane helix</keyword>
<evidence type="ECO:0000256" key="3">
    <source>
        <dbReference type="ARBA" id="ARBA00005985"/>
    </source>
</evidence>
<proteinExistence type="inferred from homology"/>
<gene>
    <name evidence="11 13" type="primary">ubiA</name>
    <name evidence="13" type="ORF">GCM10008170_21170</name>
</gene>
<comment type="caution">
    <text evidence="13">The sequence shown here is derived from an EMBL/GenBank/DDBJ whole genome shotgun (WGS) entry which is preliminary data.</text>
</comment>
<keyword evidence="7 11" id="KW-0831">Ubiquinone biosynthesis</keyword>
<dbReference type="GO" id="GO:0008412">
    <property type="term" value="F:4-hydroxybenzoate polyprenyltransferase activity"/>
    <property type="evidence" value="ECO:0007669"/>
    <property type="project" value="UniProtKB-UniRule"/>
</dbReference>
<evidence type="ECO:0000256" key="10">
    <source>
        <dbReference type="ARBA" id="ARBA00023136"/>
    </source>
</evidence>
<keyword evidence="10 11" id="KW-0472">Membrane</keyword>
<organism evidence="13 14">
    <name type="scientific">Methylopila capsulata</name>
    <dbReference type="NCBI Taxonomy" id="61654"/>
    <lineage>
        <taxon>Bacteria</taxon>
        <taxon>Pseudomonadati</taxon>
        <taxon>Pseudomonadota</taxon>
        <taxon>Alphaproteobacteria</taxon>
        <taxon>Hyphomicrobiales</taxon>
        <taxon>Methylopilaceae</taxon>
        <taxon>Methylopila</taxon>
    </lineage>
</organism>
<dbReference type="GO" id="GO:0005886">
    <property type="term" value="C:plasma membrane"/>
    <property type="evidence" value="ECO:0007669"/>
    <property type="project" value="UniProtKB-SubCell"/>
</dbReference>
<protein>
    <recommendedName>
        <fullName evidence="11 12">4-hydroxybenzoate octaprenyltransferase</fullName>
        <ecNumber evidence="11 12">2.5.1.39</ecNumber>
    </recommendedName>
    <alternativeName>
        <fullName evidence="11">4-HB polyprenyltransferase</fullName>
    </alternativeName>
</protein>
<evidence type="ECO:0000256" key="5">
    <source>
        <dbReference type="ARBA" id="ARBA00022519"/>
    </source>
</evidence>
<feature type="transmembrane region" description="Helical" evidence="11">
    <location>
        <begin position="45"/>
        <end position="67"/>
    </location>
</feature>
<accession>A0A9W6MSA7</accession>
<evidence type="ECO:0000256" key="1">
    <source>
        <dbReference type="ARBA" id="ARBA00001946"/>
    </source>
</evidence>
<dbReference type="InterPro" id="IPR039653">
    <property type="entry name" value="Prenyltransferase"/>
</dbReference>
<dbReference type="EC" id="2.5.1.39" evidence="11 12"/>
<dbReference type="Pfam" id="PF01040">
    <property type="entry name" value="UbiA"/>
    <property type="match status" value="1"/>
</dbReference>
<keyword evidence="8 11" id="KW-0812">Transmembrane</keyword>
<feature type="transmembrane region" description="Helical" evidence="11">
    <location>
        <begin position="170"/>
        <end position="188"/>
    </location>
</feature>
<dbReference type="InterPro" id="IPR044878">
    <property type="entry name" value="UbiA_sf"/>
</dbReference>
<comment type="subcellular location">
    <subcellularLocation>
        <location evidence="11">Cell inner membrane</location>
        <topology evidence="11">Multi-pass membrane protein</topology>
    </subcellularLocation>
    <subcellularLocation>
        <location evidence="2">Membrane</location>
        <topology evidence="2">Multi-pass membrane protein</topology>
    </subcellularLocation>
</comment>
<evidence type="ECO:0000256" key="12">
    <source>
        <dbReference type="NCBIfam" id="TIGR01474"/>
    </source>
</evidence>
<evidence type="ECO:0000256" key="7">
    <source>
        <dbReference type="ARBA" id="ARBA00022688"/>
    </source>
</evidence>
<comment type="function">
    <text evidence="11">Catalyzes the prenylation of para-hydroxybenzoate (PHB) with an all-trans polyprenyl group. Mediates the second step in the final reaction sequence of ubiquinone-8 (UQ-8) biosynthesis, which is the condensation of the polyisoprenoid side chain with PHB, generating the first membrane-bound Q intermediate 3-octaprenyl-4-hydroxybenzoate.</text>
</comment>
<dbReference type="PANTHER" id="PTHR11048:SF28">
    <property type="entry name" value="4-HYDROXYBENZOATE POLYPRENYLTRANSFERASE, MITOCHONDRIAL"/>
    <property type="match status" value="1"/>
</dbReference>
<dbReference type="FunFam" id="1.20.120.1780:FF:000001">
    <property type="entry name" value="4-hydroxybenzoate octaprenyltransferase"/>
    <property type="match status" value="1"/>
</dbReference>
<dbReference type="AlphaFoldDB" id="A0A9W6MSA7"/>
<dbReference type="InterPro" id="IPR030470">
    <property type="entry name" value="UbiA_prenylTrfase_CS"/>
</dbReference>
<dbReference type="GO" id="GO:0006744">
    <property type="term" value="P:ubiquinone biosynthetic process"/>
    <property type="evidence" value="ECO:0007669"/>
    <property type="project" value="UniProtKB-UniRule"/>
</dbReference>
<dbReference type="Proteomes" id="UP001143400">
    <property type="component" value="Unassembled WGS sequence"/>
</dbReference>
<comment type="catalytic activity">
    <reaction evidence="11">
        <text>all-trans-octaprenyl diphosphate + 4-hydroxybenzoate = 4-hydroxy-3-(all-trans-octaprenyl)benzoate + diphosphate</text>
        <dbReference type="Rhea" id="RHEA:27782"/>
        <dbReference type="ChEBI" id="CHEBI:1617"/>
        <dbReference type="ChEBI" id="CHEBI:17879"/>
        <dbReference type="ChEBI" id="CHEBI:33019"/>
        <dbReference type="ChEBI" id="CHEBI:57711"/>
        <dbReference type="EC" id="2.5.1.39"/>
    </reaction>
</comment>
<dbReference type="NCBIfam" id="TIGR01474">
    <property type="entry name" value="ubiA_proteo"/>
    <property type="match status" value="1"/>
</dbReference>
<keyword evidence="11" id="KW-0460">Magnesium</keyword>
<dbReference type="FunFam" id="1.10.357.140:FF:000003">
    <property type="entry name" value="4-hydroxybenzoate polyprenyltransferase, mitochondrial"/>
    <property type="match status" value="1"/>
</dbReference>